<evidence type="ECO:0000313" key="2">
    <source>
        <dbReference type="EnsemblPlants" id="Zm00001eb080300_P001"/>
    </source>
</evidence>
<reference evidence="2" key="3">
    <citation type="submission" date="2021-05" db="UniProtKB">
        <authorList>
            <consortium name="EnsemblPlants"/>
        </authorList>
    </citation>
    <scope>IDENTIFICATION</scope>
    <source>
        <strain evidence="2">cv. B73</strain>
    </source>
</reference>
<reference evidence="3" key="1">
    <citation type="submission" date="2015-12" db="EMBL/GenBank/DDBJ databases">
        <title>Update maize B73 reference genome by single molecule sequencing technologies.</title>
        <authorList>
            <consortium name="Maize Genome Sequencing Project"/>
            <person name="Ware D."/>
        </authorList>
    </citation>
    <scope>NUCLEOTIDE SEQUENCE [LARGE SCALE GENOMIC DNA]</scope>
    <source>
        <strain evidence="3">cv. B73</strain>
    </source>
</reference>
<keyword evidence="3" id="KW-1185">Reference proteome</keyword>
<evidence type="ECO:0000313" key="3">
    <source>
        <dbReference type="Proteomes" id="UP000007305"/>
    </source>
</evidence>
<dbReference type="Gramene" id="Zm00001eb080300_T001">
    <property type="protein sequence ID" value="Zm00001eb080300_P001"/>
    <property type="gene ID" value="Zm00001eb080300"/>
</dbReference>
<evidence type="ECO:0000256" key="1">
    <source>
        <dbReference type="SAM" id="MobiDB-lite"/>
    </source>
</evidence>
<dbReference type="Proteomes" id="UP000007305">
    <property type="component" value="Chromosome 2"/>
</dbReference>
<sequence length="198" mass="20617">MSYISVASSPPCLAAARIFTVRGREPAAEVVVVAPTVALVPSLFGAPSFRPGNTLPLAAKPSSSSVDAVAANAAPRFCVQPSESSSNSSKISFLYGFSTATARTAKDIMDGSRQNLKCTETARLNNEILTLPGTGDGGEVNSEQGNDEQGNYNKIHRTRSSGAAHHGVKFLPANYAYISSIAPLCGCFSVCARVCVCV</sequence>
<accession>A0A804MEX4</accession>
<dbReference type="AlphaFoldDB" id="A0A804MEX4"/>
<organism evidence="2 3">
    <name type="scientific">Zea mays</name>
    <name type="common">Maize</name>
    <dbReference type="NCBI Taxonomy" id="4577"/>
    <lineage>
        <taxon>Eukaryota</taxon>
        <taxon>Viridiplantae</taxon>
        <taxon>Streptophyta</taxon>
        <taxon>Embryophyta</taxon>
        <taxon>Tracheophyta</taxon>
        <taxon>Spermatophyta</taxon>
        <taxon>Magnoliopsida</taxon>
        <taxon>Liliopsida</taxon>
        <taxon>Poales</taxon>
        <taxon>Poaceae</taxon>
        <taxon>PACMAD clade</taxon>
        <taxon>Panicoideae</taxon>
        <taxon>Andropogonodae</taxon>
        <taxon>Andropogoneae</taxon>
        <taxon>Tripsacinae</taxon>
        <taxon>Zea</taxon>
    </lineage>
</organism>
<feature type="compositionally biased region" description="Polar residues" evidence="1">
    <location>
        <begin position="141"/>
        <end position="151"/>
    </location>
</feature>
<protein>
    <submittedName>
        <fullName evidence="2">Uncharacterized protein</fullName>
    </submittedName>
</protein>
<name>A0A804MEX4_MAIZE</name>
<dbReference type="InParanoid" id="A0A804MEX4"/>
<reference evidence="2" key="2">
    <citation type="submission" date="2019-07" db="EMBL/GenBank/DDBJ databases">
        <authorList>
            <person name="Seetharam A."/>
            <person name="Woodhouse M."/>
            <person name="Cannon E."/>
        </authorList>
    </citation>
    <scope>NUCLEOTIDE SEQUENCE [LARGE SCALE GENOMIC DNA]</scope>
    <source>
        <strain evidence="2">cv. B73</strain>
    </source>
</reference>
<feature type="region of interest" description="Disordered" evidence="1">
    <location>
        <begin position="131"/>
        <end position="151"/>
    </location>
</feature>
<dbReference type="EnsemblPlants" id="Zm00001eb080300_T001">
    <property type="protein sequence ID" value="Zm00001eb080300_P001"/>
    <property type="gene ID" value="Zm00001eb080300"/>
</dbReference>
<proteinExistence type="predicted"/>